<feature type="region of interest" description="Disordered" evidence="2">
    <location>
        <begin position="99"/>
        <end position="149"/>
    </location>
</feature>
<feature type="compositionally biased region" description="Basic and acidic residues" evidence="2">
    <location>
        <begin position="119"/>
        <end position="145"/>
    </location>
</feature>
<feature type="region of interest" description="Disordered" evidence="2">
    <location>
        <begin position="1"/>
        <end position="28"/>
    </location>
</feature>
<feature type="domain" description="Harmonin-binding protein USHBP1 PDZ-binding" evidence="3">
    <location>
        <begin position="491"/>
        <end position="554"/>
    </location>
</feature>
<feature type="non-terminal residue" evidence="4">
    <location>
        <position position="850"/>
    </location>
</feature>
<name>A0A9Q0RZD8_9DIPT</name>
<dbReference type="Proteomes" id="UP001151699">
    <property type="component" value="Chromosome X"/>
</dbReference>
<keyword evidence="5" id="KW-1185">Reference proteome</keyword>
<keyword evidence="1" id="KW-0175">Coiled coil</keyword>
<feature type="compositionally biased region" description="Basic and acidic residues" evidence="2">
    <location>
        <begin position="180"/>
        <end position="207"/>
    </location>
</feature>
<evidence type="ECO:0000313" key="5">
    <source>
        <dbReference type="Proteomes" id="UP001151699"/>
    </source>
</evidence>
<feature type="region of interest" description="Disordered" evidence="2">
    <location>
        <begin position="180"/>
        <end position="210"/>
    </location>
</feature>
<dbReference type="InterPro" id="IPR019536">
    <property type="entry name" value="USHBP1_PDZ-bd"/>
</dbReference>
<evidence type="ECO:0000256" key="1">
    <source>
        <dbReference type="SAM" id="Coils"/>
    </source>
</evidence>
<proteinExistence type="predicted"/>
<evidence type="ECO:0000256" key="2">
    <source>
        <dbReference type="SAM" id="MobiDB-lite"/>
    </source>
</evidence>
<dbReference type="InterPro" id="IPR040171">
    <property type="entry name" value="USBP1-like"/>
</dbReference>
<gene>
    <name evidence="4" type="primary">MCC</name>
    <name evidence="4" type="ORF">Bhyg_10849</name>
</gene>
<evidence type="ECO:0000259" key="3">
    <source>
        <dbReference type="Pfam" id="PF10506"/>
    </source>
</evidence>
<dbReference type="Pfam" id="PF10506">
    <property type="entry name" value="USHBP1_PDZ-bd"/>
    <property type="match status" value="1"/>
</dbReference>
<reference evidence="4" key="1">
    <citation type="submission" date="2022-07" db="EMBL/GenBank/DDBJ databases">
        <authorList>
            <person name="Trinca V."/>
            <person name="Uliana J.V.C."/>
            <person name="Torres T.T."/>
            <person name="Ward R.J."/>
            <person name="Monesi N."/>
        </authorList>
    </citation>
    <scope>NUCLEOTIDE SEQUENCE</scope>
    <source>
        <strain evidence="4">HSMRA1968</strain>
        <tissue evidence="4">Whole embryos</tissue>
    </source>
</reference>
<dbReference type="OrthoDB" id="6256369at2759"/>
<dbReference type="EMBL" id="WJQU01000003">
    <property type="protein sequence ID" value="KAJ6638116.1"/>
    <property type="molecule type" value="Genomic_DNA"/>
</dbReference>
<dbReference type="PANTHER" id="PTHR23347:SF6">
    <property type="entry name" value="FI17904P1"/>
    <property type="match status" value="1"/>
</dbReference>
<organism evidence="4 5">
    <name type="scientific">Pseudolycoriella hygida</name>
    <dbReference type="NCBI Taxonomy" id="35572"/>
    <lineage>
        <taxon>Eukaryota</taxon>
        <taxon>Metazoa</taxon>
        <taxon>Ecdysozoa</taxon>
        <taxon>Arthropoda</taxon>
        <taxon>Hexapoda</taxon>
        <taxon>Insecta</taxon>
        <taxon>Pterygota</taxon>
        <taxon>Neoptera</taxon>
        <taxon>Endopterygota</taxon>
        <taxon>Diptera</taxon>
        <taxon>Nematocera</taxon>
        <taxon>Sciaroidea</taxon>
        <taxon>Sciaridae</taxon>
        <taxon>Pseudolycoriella</taxon>
    </lineage>
</organism>
<comment type="caution">
    <text evidence="4">The sequence shown here is derived from an EMBL/GenBank/DDBJ whole genome shotgun (WGS) entry which is preliminary data.</text>
</comment>
<protein>
    <submittedName>
        <fullName evidence="4">Colorectal mutant cancer protein</fullName>
    </submittedName>
</protein>
<dbReference type="AlphaFoldDB" id="A0A9Q0RZD8"/>
<evidence type="ECO:0000313" key="4">
    <source>
        <dbReference type="EMBL" id="KAJ6638116.1"/>
    </source>
</evidence>
<dbReference type="PANTHER" id="PTHR23347">
    <property type="entry name" value="COLORECTAL MUTANT CANCER PROTEIN MCC PROTEIN -RELATED"/>
    <property type="match status" value="1"/>
</dbReference>
<sequence>SNNKLIDRGLNMNDNVDESDHRHGRYLSGDSVDGEDLAKICRRLGLSGPLEPLLRELKCDPTQKFPQYVNVKESSRKHSTTKSCERKNVKRDKEFDECGDVQHLGGRGAKTSTYGQESWGRDSGARDLSPEPHPRDMCENKHAESESGTNSMIHLANKLQVAALSALKTEVLELSARLQHSERERELMQRKLSEANDEKERSQRRLESVGAANESRITEMHCIIVELNKKLKSKNDNAIIEEHEPDGSVSELSFQDGSVYNSEMECTNLEQESQTEPLDTKLVQPTIRSDSPCSLPPPATSSQLQVQAMHEEILHLRGQVALLQSQLASDRDKLDGDHNEILNTCNDQQALSPRERSNYTSDDLCETAEIFEVPHPNDHDFIKQSTAKYTKTSKVTLPSSRGVSPVVQLFGSINSLNKPQLRSLSAETPVSKMAERVRLRRTIEEHHITGTDIMNSGICTTEIAEHLVSDLLQSDVNTNEDSPQLQNEVQRLHRRIEHLRIQNSVLSITLAESKAHCNHLYLLCGKYESNAIALHQALNCSDRAIEAYDVMLALLESRLGILEDAISANESRKAAEAVAKHLLDRLDSEKNLHGNSLGPWQDAVVIYANSSTNASPWTDEDDTRLRGHVSKLKGQRASIQNTVVSLESPFCGDEEKNTNDELSQMTNRRMDLETAVLMQELMSMREEITEFKFRAEQAEREKNNTIQRLSVMQEALLHLQAQLADSEALLSMNNKDRSSYTEAEHTAGIERELVEALARESRLKARLQGLAGSLEAATKSSEEKYIQVQNTVSELKQTNLSLTQSLDRCKRKYQTRLRKLEQQMLELSLKKGSQSPLKLVPETTLVKLSL</sequence>
<accession>A0A9Q0RZD8</accession>
<feature type="coiled-coil region" evidence="1">
    <location>
        <begin position="655"/>
        <end position="715"/>
    </location>
</feature>